<accession>A0A8S5TC56</accession>
<dbReference type="EMBL" id="BK032795">
    <property type="protein sequence ID" value="DAF60720.1"/>
    <property type="molecule type" value="Genomic_DNA"/>
</dbReference>
<reference evidence="1" key="1">
    <citation type="journal article" date="2021" name="Proc. Natl. Acad. Sci. U.S.A.">
        <title>A Catalog of Tens of Thousands of Viruses from Human Metagenomes Reveals Hidden Associations with Chronic Diseases.</title>
        <authorList>
            <person name="Tisza M.J."/>
            <person name="Buck C.B."/>
        </authorList>
    </citation>
    <scope>NUCLEOTIDE SEQUENCE</scope>
    <source>
        <strain evidence="1">Ct89I2</strain>
    </source>
</reference>
<protein>
    <submittedName>
        <fullName evidence="1">Uncharacterized protein</fullName>
    </submittedName>
</protein>
<organism evidence="1">
    <name type="scientific">Myoviridae sp. ct89I2</name>
    <dbReference type="NCBI Taxonomy" id="2827662"/>
    <lineage>
        <taxon>Viruses</taxon>
        <taxon>Duplodnaviria</taxon>
        <taxon>Heunggongvirae</taxon>
        <taxon>Uroviricota</taxon>
        <taxon>Caudoviricetes</taxon>
    </lineage>
</organism>
<proteinExistence type="predicted"/>
<evidence type="ECO:0000313" key="1">
    <source>
        <dbReference type="EMBL" id="DAF60720.1"/>
    </source>
</evidence>
<name>A0A8S5TC56_9CAUD</name>
<sequence>MTEKELKNSQMIELTDISQRIKYGLNALCCVLVAMEEGTSAADGFTDGLYFVYDCLDGKVEELEKCIEAMKEQNRRETE</sequence>